<dbReference type="Proteomes" id="UP000663868">
    <property type="component" value="Unassembled WGS sequence"/>
</dbReference>
<dbReference type="Gene3D" id="3.80.10.10">
    <property type="entry name" value="Ribonuclease Inhibitor"/>
    <property type="match status" value="4"/>
</dbReference>
<evidence type="ECO:0000256" key="1">
    <source>
        <dbReference type="ARBA" id="ARBA00022737"/>
    </source>
</evidence>
<dbReference type="InterPro" id="IPR032675">
    <property type="entry name" value="LRR_dom_sf"/>
</dbReference>
<proteinExistence type="predicted"/>
<comment type="caution">
    <text evidence="3">The sequence shown here is derived from an EMBL/GenBank/DDBJ whole genome shotgun (WGS) entry which is preliminary data.</text>
</comment>
<accession>A0A819LWU2</accession>
<sequence length="952" mass="107126">MQTRTMLIVGFIWILASISYCSGDTCYCRCCAGNFCTPALQGTIIIPSCGSSCKSECQRKYPTQCASGSGSANYQCASGGAGGGSETPNWTGTFVVQNRCDKISCCCPANEITLSSASTNTLRIQSRFTCFDATFWVNDTIQTPSGFSTTLLLAGDPIYITISQDSRTIQLNNAVSPECSEVAVRNEPLSTSTIGDTSNAIINLTFVPLLLIKDKIVSKEYTTDGIQMDLNFTKLKDNDWPIVLEQIQNKDYPLRGLSLSWDTTSNKMIEPGFIQFIKIIENHTTLIHFKIRLYSISDNTKTNFLLGALKKNRSIKNLSVNATDVNQQTTKAFSEVLKDNQSILSLDFYNCNYADPREPAYPMFDDCATNLSHSFTTSALQRLKIGDIDDRTFKILLPSLVKTLHVLDLSGNTNYTPNISAFQSHLQSNDNTLRVLILNSSGFEKFKQSELSSKIHIVNHDSFLGNLFSLEGPISITPHIMNKTDWSILLMELTKDINSLREVDLNLSDGCDENSMNYLENLLGAQSQLKKLKISGTSLNQSIQEKLFQILRKNTSIIKFEMNTKIELNILKYLIDFLAKNNNIAHLKFDECANLGDQEAIALADALKMATNLKSFQVNSSDIGNSGFQAILSSLPDSLILLHFTHSCLNAKILPWFGNFIKTHPKIRDISLANNPITLNSAPELDVAGLIDQILKITNANQCNCYLEIYTKIQDIISDTPIGCIWLPREYRRDYDLLELYNEMKKNPTKYWSINMKTNSNMSLHAYDIFLDILNCDIRVAQLYLGEDDMNEEVQKYFFKDFRDNNTVEHLEISQNKLCSQAMKYIGSFLKHSSKICIFKLRKCQIDSEGIRYLCKGLSESRLYKLSLNENPLDDDSCARILSSIPPSLKSLSLVFDEISESSLQTIIDFLNTNKTLETLNLMYNPVYDNRVDQLKRVARQNDICKFSTDIE</sequence>
<evidence type="ECO:0000313" key="4">
    <source>
        <dbReference type="Proteomes" id="UP000663868"/>
    </source>
</evidence>
<dbReference type="PANTHER" id="PTHR24111">
    <property type="entry name" value="LEUCINE-RICH REPEAT-CONTAINING PROTEIN 34"/>
    <property type="match status" value="1"/>
</dbReference>
<dbReference type="PANTHER" id="PTHR24111:SF0">
    <property type="entry name" value="LEUCINE-RICH REPEAT-CONTAINING PROTEIN"/>
    <property type="match status" value="1"/>
</dbReference>
<keyword evidence="1" id="KW-0677">Repeat</keyword>
<organism evidence="3 4">
    <name type="scientific">Adineta steineri</name>
    <dbReference type="NCBI Taxonomy" id="433720"/>
    <lineage>
        <taxon>Eukaryota</taxon>
        <taxon>Metazoa</taxon>
        <taxon>Spiralia</taxon>
        <taxon>Gnathifera</taxon>
        <taxon>Rotifera</taxon>
        <taxon>Eurotatoria</taxon>
        <taxon>Bdelloidea</taxon>
        <taxon>Adinetida</taxon>
        <taxon>Adinetidae</taxon>
        <taxon>Adineta</taxon>
    </lineage>
</organism>
<dbReference type="AlphaFoldDB" id="A0A819LWU2"/>
<keyword evidence="2" id="KW-0732">Signal</keyword>
<dbReference type="EMBL" id="CAJOBB010002426">
    <property type="protein sequence ID" value="CAF3967937.1"/>
    <property type="molecule type" value="Genomic_DNA"/>
</dbReference>
<feature type="signal peptide" evidence="2">
    <location>
        <begin position="1"/>
        <end position="23"/>
    </location>
</feature>
<dbReference type="SMART" id="SM00368">
    <property type="entry name" value="LRR_RI"/>
    <property type="match status" value="5"/>
</dbReference>
<name>A0A819LWU2_9BILA</name>
<reference evidence="3" key="1">
    <citation type="submission" date="2021-02" db="EMBL/GenBank/DDBJ databases">
        <authorList>
            <person name="Nowell W R."/>
        </authorList>
    </citation>
    <scope>NUCLEOTIDE SEQUENCE</scope>
</reference>
<evidence type="ECO:0000256" key="2">
    <source>
        <dbReference type="SAM" id="SignalP"/>
    </source>
</evidence>
<protein>
    <submittedName>
        <fullName evidence="3">Uncharacterized protein</fullName>
    </submittedName>
</protein>
<feature type="chain" id="PRO_5032714674" evidence="2">
    <location>
        <begin position="24"/>
        <end position="952"/>
    </location>
</feature>
<evidence type="ECO:0000313" key="3">
    <source>
        <dbReference type="EMBL" id="CAF3967937.1"/>
    </source>
</evidence>
<gene>
    <name evidence="3" type="ORF">KXQ929_LOCUS26597</name>
</gene>
<dbReference type="InterPro" id="IPR052201">
    <property type="entry name" value="LRR-containing_regulator"/>
</dbReference>
<dbReference type="SUPFAM" id="SSF52047">
    <property type="entry name" value="RNI-like"/>
    <property type="match status" value="2"/>
</dbReference>